<gene>
    <name evidence="2" type="ORF">CTEST_13060</name>
</gene>
<dbReference type="RefSeq" id="WP_047254473.1">
    <property type="nucleotide sequence ID" value="NZ_CP011545.1"/>
</dbReference>
<organism evidence="2 3">
    <name type="scientific">Corynebacterium testudinoris</name>
    <dbReference type="NCBI Taxonomy" id="136857"/>
    <lineage>
        <taxon>Bacteria</taxon>
        <taxon>Bacillati</taxon>
        <taxon>Actinomycetota</taxon>
        <taxon>Actinomycetes</taxon>
        <taxon>Mycobacteriales</taxon>
        <taxon>Corynebacteriaceae</taxon>
        <taxon>Corynebacterium</taxon>
    </lineage>
</organism>
<dbReference type="EMBL" id="CP011545">
    <property type="protein sequence ID" value="AKK10015.1"/>
    <property type="molecule type" value="Genomic_DNA"/>
</dbReference>
<reference evidence="2 3" key="1">
    <citation type="journal article" date="2015" name="Genome Announc.">
        <title>Complete Genome Sequence of the Type Strain Corynebacterium testudinoris DSM 44614, Recovered from Necrotic Lesions in the Mouth of a Tortoise.</title>
        <authorList>
            <person name="Ruckert C."/>
            <person name="Kriete M."/>
            <person name="Jaenicke S."/>
            <person name="Winkler A."/>
            <person name="Tauch A."/>
        </authorList>
    </citation>
    <scope>NUCLEOTIDE SEQUENCE [LARGE SCALE GENOMIC DNA]</scope>
    <source>
        <strain evidence="2 3">DSM 44614</strain>
    </source>
</reference>
<feature type="compositionally biased region" description="Polar residues" evidence="1">
    <location>
        <begin position="55"/>
        <end position="67"/>
    </location>
</feature>
<sequence length="106" mass="11792">MFHVKQHLYVRIDMSIPGAGSVTHLAELEEIDPETCTMLRIIELDPAERIRGAATQETSAGMNNRPQATVPHPDTYADFPDIEARKLTNDEFEGLWAEAAAAFPEL</sequence>
<dbReference type="KEGG" id="cted:CTEST_13060"/>
<proteinExistence type="predicted"/>
<dbReference type="Proteomes" id="UP000035540">
    <property type="component" value="Chromosome"/>
</dbReference>
<dbReference type="OrthoDB" id="4414653at2"/>
<keyword evidence="3" id="KW-1185">Reference proteome</keyword>
<evidence type="ECO:0000256" key="1">
    <source>
        <dbReference type="SAM" id="MobiDB-lite"/>
    </source>
</evidence>
<feature type="region of interest" description="Disordered" evidence="1">
    <location>
        <begin position="55"/>
        <end position="77"/>
    </location>
</feature>
<dbReference type="STRING" id="136857.CTEST_13060"/>
<dbReference type="PATRIC" id="fig|136857.5.peg.2577"/>
<accession>A0A0G3HBE8</accession>
<dbReference type="AlphaFoldDB" id="A0A0G3HBE8"/>
<evidence type="ECO:0000313" key="3">
    <source>
        <dbReference type="Proteomes" id="UP000035540"/>
    </source>
</evidence>
<name>A0A0G3HBE8_9CORY</name>
<protein>
    <submittedName>
        <fullName evidence="2">Uncharacterized protein</fullName>
    </submittedName>
</protein>
<evidence type="ECO:0000313" key="2">
    <source>
        <dbReference type="EMBL" id="AKK10015.1"/>
    </source>
</evidence>
<reference evidence="3" key="2">
    <citation type="submission" date="2015-05" db="EMBL/GenBank/DDBJ databases">
        <title>Complete genome sequence of Corynebacterium testudinoris DSM 44614, recovered from necrotic lesions in the mouth of a tortoise.</title>
        <authorList>
            <person name="Ruckert C."/>
            <person name="Albersmeier A."/>
            <person name="Winkler A."/>
            <person name="Tauch A."/>
        </authorList>
    </citation>
    <scope>NUCLEOTIDE SEQUENCE [LARGE SCALE GENOMIC DNA]</scope>
    <source>
        <strain evidence="3">DSM 44614</strain>
    </source>
</reference>